<dbReference type="Proteomes" id="UP000321274">
    <property type="component" value="Unassembled WGS sequence"/>
</dbReference>
<sequence length="102" mass="11167">MTLIYPKKEILIPVLIFSLIGCTSIGPNATYYMGIVSFNYNPAYASYMVKLNGTEIGGGYGRSMNTSPVKVGTQIVTWRDAKTGQVHNATNEVSLTKKTLKE</sequence>
<evidence type="ECO:0000313" key="2">
    <source>
        <dbReference type="Proteomes" id="UP000321274"/>
    </source>
</evidence>
<evidence type="ECO:0000313" key="1">
    <source>
        <dbReference type="EMBL" id="GEK43213.1"/>
    </source>
</evidence>
<comment type="caution">
    <text evidence="1">The sequence shown here is derived from an EMBL/GenBank/DDBJ whole genome shotgun (WGS) entry which is preliminary data.</text>
</comment>
<protein>
    <recommendedName>
        <fullName evidence="3">DUF3304 domain-containing protein</fullName>
    </recommendedName>
</protein>
<evidence type="ECO:0008006" key="3">
    <source>
        <dbReference type="Google" id="ProtNLM"/>
    </source>
</evidence>
<dbReference type="EMBL" id="BJUJ01000007">
    <property type="protein sequence ID" value="GEK43213.1"/>
    <property type="molecule type" value="Genomic_DNA"/>
</dbReference>
<dbReference type="AlphaFoldDB" id="A0AAV3W982"/>
<organism evidence="1 2">
    <name type="scientific">Acinetobacter johnsonii</name>
    <dbReference type="NCBI Taxonomy" id="40214"/>
    <lineage>
        <taxon>Bacteria</taxon>
        <taxon>Pseudomonadati</taxon>
        <taxon>Pseudomonadota</taxon>
        <taxon>Gammaproteobacteria</taxon>
        <taxon>Moraxellales</taxon>
        <taxon>Moraxellaceae</taxon>
        <taxon>Acinetobacter</taxon>
    </lineage>
</organism>
<dbReference type="PROSITE" id="PS51257">
    <property type="entry name" value="PROKAR_LIPOPROTEIN"/>
    <property type="match status" value="1"/>
</dbReference>
<proteinExistence type="predicted"/>
<name>A0AAV3W982_ACIJO</name>
<reference evidence="1 2" key="1">
    <citation type="submission" date="2019-07" db="EMBL/GenBank/DDBJ databases">
        <title>Whole genome shotgun sequence of Acinetobacter johnsonii NBRC 102197.</title>
        <authorList>
            <person name="Hosoyama A."/>
            <person name="Uohara A."/>
            <person name="Ohji S."/>
            <person name="Ichikawa N."/>
        </authorList>
    </citation>
    <scope>NUCLEOTIDE SEQUENCE [LARGE SCALE GENOMIC DNA]</scope>
    <source>
        <strain evidence="1 2">NBRC 102197</strain>
    </source>
</reference>
<gene>
    <name evidence="1" type="ORF">AJO04nite_04710</name>
</gene>
<accession>A0AAV3W982</accession>